<evidence type="ECO:0000256" key="6">
    <source>
        <dbReference type="ARBA" id="ARBA00023002"/>
    </source>
</evidence>
<evidence type="ECO:0000256" key="8">
    <source>
        <dbReference type="ARBA" id="ARBA00031155"/>
    </source>
</evidence>
<evidence type="ECO:0000256" key="9">
    <source>
        <dbReference type="ARBA" id="ARBA00049401"/>
    </source>
</evidence>
<dbReference type="GO" id="GO:0009636">
    <property type="term" value="P:response to toxic substance"/>
    <property type="evidence" value="ECO:0007669"/>
    <property type="project" value="UniProtKB-KW"/>
</dbReference>
<evidence type="ECO:0000256" key="3">
    <source>
        <dbReference type="ARBA" id="ARBA00022575"/>
    </source>
</evidence>
<dbReference type="InterPro" id="IPR004136">
    <property type="entry name" value="NMO"/>
</dbReference>
<dbReference type="GO" id="GO:0018580">
    <property type="term" value="F:nitronate monooxygenase activity"/>
    <property type="evidence" value="ECO:0007669"/>
    <property type="project" value="InterPro"/>
</dbReference>
<evidence type="ECO:0000256" key="2">
    <source>
        <dbReference type="ARBA" id="ARBA00009881"/>
    </source>
</evidence>
<dbReference type="AlphaFoldDB" id="A0A1C3H4Y5"/>
<dbReference type="EMBL" id="FKLO01000049">
    <property type="protein sequence ID" value="SAM65563.1"/>
    <property type="molecule type" value="Genomic_DNA"/>
</dbReference>
<evidence type="ECO:0000256" key="5">
    <source>
        <dbReference type="ARBA" id="ARBA00022643"/>
    </source>
</evidence>
<comment type="similarity">
    <text evidence="2">Belongs to the nitronate monooxygenase family. NMO class I subfamily.</text>
</comment>
<dbReference type="Pfam" id="PF03060">
    <property type="entry name" value="NMO"/>
    <property type="match status" value="1"/>
</dbReference>
<comment type="cofactor">
    <cofactor evidence="1">
        <name>FMN</name>
        <dbReference type="ChEBI" id="CHEBI:58210"/>
    </cofactor>
</comment>
<organism evidence="10 11">
    <name type="scientific">Cardiobacterium hominis</name>
    <dbReference type="NCBI Taxonomy" id="2718"/>
    <lineage>
        <taxon>Bacteria</taxon>
        <taxon>Pseudomonadati</taxon>
        <taxon>Pseudomonadota</taxon>
        <taxon>Gammaproteobacteria</taxon>
        <taxon>Cardiobacteriales</taxon>
        <taxon>Cardiobacteriaceae</taxon>
        <taxon>Cardiobacterium</taxon>
    </lineage>
</organism>
<dbReference type="PANTHER" id="PTHR42747:SF3">
    <property type="entry name" value="NITRONATE MONOOXYGENASE-RELATED"/>
    <property type="match status" value="1"/>
</dbReference>
<keyword evidence="10" id="KW-0223">Dioxygenase</keyword>
<evidence type="ECO:0000256" key="4">
    <source>
        <dbReference type="ARBA" id="ARBA00022630"/>
    </source>
</evidence>
<proteinExistence type="inferred from homology"/>
<name>A0A1C3H4Y5_9GAMM</name>
<gene>
    <name evidence="10" type="ORF">CHUV0807_1371</name>
</gene>
<dbReference type="SUPFAM" id="SSF51412">
    <property type="entry name" value="Inosine monophosphate dehydrogenase (IMPDH)"/>
    <property type="match status" value="1"/>
</dbReference>
<dbReference type="Proteomes" id="UP000190837">
    <property type="component" value="Unassembled WGS sequence"/>
</dbReference>
<dbReference type="Gene3D" id="3.20.20.70">
    <property type="entry name" value="Aldolase class I"/>
    <property type="match status" value="1"/>
</dbReference>
<dbReference type="PANTHER" id="PTHR42747">
    <property type="entry name" value="NITRONATE MONOOXYGENASE-RELATED"/>
    <property type="match status" value="1"/>
</dbReference>
<dbReference type="InterPro" id="IPR013785">
    <property type="entry name" value="Aldolase_TIM"/>
</dbReference>
<keyword evidence="4" id="KW-0285">Flavoprotein</keyword>
<keyword evidence="7" id="KW-0503">Monooxygenase</keyword>
<comment type="catalytic activity">
    <reaction evidence="9">
        <text>3 propionate 3-nitronate + 3 O2 + H2O = 3 3-oxopropanoate + 2 nitrate + nitrite + H2O2 + 3 H(+)</text>
        <dbReference type="Rhea" id="RHEA:57332"/>
        <dbReference type="ChEBI" id="CHEBI:15377"/>
        <dbReference type="ChEBI" id="CHEBI:15378"/>
        <dbReference type="ChEBI" id="CHEBI:15379"/>
        <dbReference type="ChEBI" id="CHEBI:16240"/>
        <dbReference type="ChEBI" id="CHEBI:16301"/>
        <dbReference type="ChEBI" id="CHEBI:17632"/>
        <dbReference type="ChEBI" id="CHEBI:33190"/>
        <dbReference type="ChEBI" id="CHEBI:136067"/>
    </reaction>
</comment>
<dbReference type="CDD" id="cd04730">
    <property type="entry name" value="NPD_like"/>
    <property type="match status" value="1"/>
</dbReference>
<dbReference type="RefSeq" id="WP_079540717.1">
    <property type="nucleotide sequence ID" value="NZ_FKLO01000049.1"/>
</dbReference>
<evidence type="ECO:0000313" key="11">
    <source>
        <dbReference type="Proteomes" id="UP000190837"/>
    </source>
</evidence>
<protein>
    <recommendedName>
        <fullName evidence="8">Propionate 3-nitronate monooxygenase</fullName>
    </recommendedName>
</protein>
<reference evidence="11" key="1">
    <citation type="submission" date="2016-04" db="EMBL/GenBank/DDBJ databases">
        <authorList>
            <person name="Tagini F."/>
        </authorList>
    </citation>
    <scope>NUCLEOTIDE SEQUENCE [LARGE SCALE GENOMIC DNA]</scope>
    <source>
        <strain evidence="11">CHUV0807</strain>
    </source>
</reference>
<keyword evidence="6" id="KW-0560">Oxidoreductase</keyword>
<evidence type="ECO:0000313" key="10">
    <source>
        <dbReference type="EMBL" id="SAM65563.1"/>
    </source>
</evidence>
<accession>A0A1C3H4Y5</accession>
<evidence type="ECO:0000256" key="1">
    <source>
        <dbReference type="ARBA" id="ARBA00001917"/>
    </source>
</evidence>
<sequence length="338" mass="36955">MYLVTNVLSEQLGSQYPFWQAPLPFDLISADMSGRISAQGAHGIIRIAAHDTRDSLSANIEAYRKHHAAPSFCFSHCLPQQPQGDKPDTFAAELLQTRLNTEPLTLQRGDHFLDLLDTAIAARPRAIGFAQGLPDRETLSLIREQGIFTFAIVGNLLEALSADDFGVDALVLQGMEAGGERSAFTNDLPHVEQTALSLLQQVRAYSNKPLIVWGDLTGAADVVAAIISGAQAVMLDRPFLACAENGLDDETRARVIHGSEYQSQISDQYTARPLRCLQHAFSDADEALLHGQENLFAAAFAQQPEARPLPVSISAIDDPQTLNHYLNHQAQHIRQMIA</sequence>
<dbReference type="GO" id="GO:0051213">
    <property type="term" value="F:dioxygenase activity"/>
    <property type="evidence" value="ECO:0007669"/>
    <property type="project" value="UniProtKB-KW"/>
</dbReference>
<evidence type="ECO:0000256" key="7">
    <source>
        <dbReference type="ARBA" id="ARBA00023033"/>
    </source>
</evidence>
<keyword evidence="5" id="KW-0288">FMN</keyword>
<keyword evidence="3" id="KW-0216">Detoxification</keyword>